<name>A0ACB8BCD1_9AGAM</name>
<evidence type="ECO:0000313" key="1">
    <source>
        <dbReference type="EMBL" id="KAH7922628.1"/>
    </source>
</evidence>
<dbReference type="Proteomes" id="UP000790709">
    <property type="component" value="Unassembled WGS sequence"/>
</dbReference>
<gene>
    <name evidence="1" type="ORF">BV22DRAFT_1131284</name>
</gene>
<dbReference type="EMBL" id="MU266478">
    <property type="protein sequence ID" value="KAH7922628.1"/>
    <property type="molecule type" value="Genomic_DNA"/>
</dbReference>
<keyword evidence="2" id="KW-1185">Reference proteome</keyword>
<organism evidence="1 2">
    <name type="scientific">Leucogyrophana mollusca</name>
    <dbReference type="NCBI Taxonomy" id="85980"/>
    <lineage>
        <taxon>Eukaryota</taxon>
        <taxon>Fungi</taxon>
        <taxon>Dikarya</taxon>
        <taxon>Basidiomycota</taxon>
        <taxon>Agaricomycotina</taxon>
        <taxon>Agaricomycetes</taxon>
        <taxon>Agaricomycetidae</taxon>
        <taxon>Boletales</taxon>
        <taxon>Boletales incertae sedis</taxon>
        <taxon>Leucogyrophana</taxon>
    </lineage>
</organism>
<comment type="caution">
    <text evidence="1">The sequence shown here is derived from an EMBL/GenBank/DDBJ whole genome shotgun (WGS) entry which is preliminary data.</text>
</comment>
<sequence>MSLMGISIDKIISRHPFNSPSADVIIRSSDNIDIRAVKAFLSFASPVFEGMFGIPQPATVGESDMVDGLPVVTLTEPAETLIKVLRLCYPAYTGAEFPQSVNGWEEVVEAVHKYQMDHVLASLMTAKSLMCIMRSDPLRVFAVAVRLQIAGVARQAAQKTLGVVVTKCPCFRLLEVMAGANFRHLSEYHLECGDTASRVASSWWDKWSSVNRTVWRGCPQCLEGSDTCGEPFVPRTVYLGKKSRRETKVIGLWWCKYLEEVSTALKEKPTTGTAKSADLMAKALERAQGCESCREEASSDLAKFVEELAGEVDRAVSKASASGVADFHF</sequence>
<evidence type="ECO:0000313" key="2">
    <source>
        <dbReference type="Proteomes" id="UP000790709"/>
    </source>
</evidence>
<protein>
    <submittedName>
        <fullName evidence="1">Uncharacterized protein</fullName>
    </submittedName>
</protein>
<reference evidence="1" key="1">
    <citation type="journal article" date="2021" name="New Phytol.">
        <title>Evolutionary innovations through gain and loss of genes in the ectomycorrhizal Boletales.</title>
        <authorList>
            <person name="Wu G."/>
            <person name="Miyauchi S."/>
            <person name="Morin E."/>
            <person name="Kuo A."/>
            <person name="Drula E."/>
            <person name="Varga T."/>
            <person name="Kohler A."/>
            <person name="Feng B."/>
            <person name="Cao Y."/>
            <person name="Lipzen A."/>
            <person name="Daum C."/>
            <person name="Hundley H."/>
            <person name="Pangilinan J."/>
            <person name="Johnson J."/>
            <person name="Barry K."/>
            <person name="LaButti K."/>
            <person name="Ng V."/>
            <person name="Ahrendt S."/>
            <person name="Min B."/>
            <person name="Choi I.G."/>
            <person name="Park H."/>
            <person name="Plett J.M."/>
            <person name="Magnuson J."/>
            <person name="Spatafora J.W."/>
            <person name="Nagy L.G."/>
            <person name="Henrissat B."/>
            <person name="Grigoriev I.V."/>
            <person name="Yang Z.L."/>
            <person name="Xu J."/>
            <person name="Martin F.M."/>
        </authorList>
    </citation>
    <scope>NUCLEOTIDE SEQUENCE</scope>
    <source>
        <strain evidence="1">KUC20120723A-06</strain>
    </source>
</reference>
<accession>A0ACB8BCD1</accession>
<proteinExistence type="predicted"/>